<evidence type="ECO:0000256" key="3">
    <source>
        <dbReference type="ARBA" id="ARBA00023163"/>
    </source>
</evidence>
<dbReference type="AlphaFoldDB" id="A0A246WPX4"/>
<keyword evidence="3" id="KW-0804">Transcription</keyword>
<dbReference type="Gene3D" id="1.10.10.10">
    <property type="entry name" value="Winged helix-like DNA-binding domain superfamily/Winged helix DNA-binding domain"/>
    <property type="match status" value="1"/>
</dbReference>
<dbReference type="InterPro" id="IPR036388">
    <property type="entry name" value="WH-like_DNA-bd_sf"/>
</dbReference>
<dbReference type="OrthoDB" id="1040417at2"/>
<dbReference type="PANTHER" id="PTHR43537">
    <property type="entry name" value="TRANSCRIPTIONAL REGULATOR, GNTR FAMILY"/>
    <property type="match status" value="1"/>
</dbReference>
<reference evidence="7 8" key="1">
    <citation type="submission" date="2017-06" db="EMBL/GenBank/DDBJ databases">
        <title>Herbaspirillum phytohormonus sp. nov., isolated from the root nodule of Robinia pseudoacacia in lead-zinc mine.</title>
        <authorList>
            <person name="Fan M."/>
            <person name="Lin Y."/>
        </authorList>
    </citation>
    <scope>NUCLEOTIDE SEQUENCE [LARGE SCALE GENOMIC DNA]</scope>
    <source>
        <strain evidence="7 8">HZ10</strain>
    </source>
</reference>
<dbReference type="GO" id="GO:0003677">
    <property type="term" value="F:DNA binding"/>
    <property type="evidence" value="ECO:0007669"/>
    <property type="project" value="UniProtKB-KW"/>
</dbReference>
<feature type="region of interest" description="Disordered" evidence="4">
    <location>
        <begin position="1"/>
        <end position="20"/>
    </location>
</feature>
<evidence type="ECO:0000313" key="6">
    <source>
        <dbReference type="EMBL" id="NUU01586.1"/>
    </source>
</evidence>
<dbReference type="Pfam" id="PF07729">
    <property type="entry name" value="FCD"/>
    <property type="match status" value="1"/>
</dbReference>
<evidence type="ECO:0000256" key="4">
    <source>
        <dbReference type="SAM" id="MobiDB-lite"/>
    </source>
</evidence>
<evidence type="ECO:0000313" key="8">
    <source>
        <dbReference type="Proteomes" id="UP000197596"/>
    </source>
</evidence>
<dbReference type="Pfam" id="PF00392">
    <property type="entry name" value="GntR"/>
    <property type="match status" value="1"/>
</dbReference>
<keyword evidence="2" id="KW-0238">DNA-binding</keyword>
<dbReference type="EMBL" id="NJGU01000007">
    <property type="protein sequence ID" value="OWY28426.1"/>
    <property type="molecule type" value="Genomic_DNA"/>
</dbReference>
<organism evidence="7 8">
    <name type="scientific">Herbaspirillum robiniae</name>
    <dbReference type="NCBI Taxonomy" id="2014887"/>
    <lineage>
        <taxon>Bacteria</taxon>
        <taxon>Pseudomonadati</taxon>
        <taxon>Pseudomonadota</taxon>
        <taxon>Betaproteobacteria</taxon>
        <taxon>Burkholderiales</taxon>
        <taxon>Oxalobacteraceae</taxon>
        <taxon>Herbaspirillum</taxon>
    </lineage>
</organism>
<keyword evidence="1" id="KW-0805">Transcription regulation</keyword>
<dbReference type="InterPro" id="IPR008920">
    <property type="entry name" value="TF_FadR/GntR_C"/>
</dbReference>
<sequence>MAAAETNGEHPAPATVASRSVGRRSLSRELVQALEQLILTQHWRPGDKLPTEAEIVRQFQVSRTVVREALSRLQAAGLVATRHGIGTFVLEPRPPAMFRLDPDELETSFEVLAVLELRISLETETAGLAAARRSDANLAVMRAALDDFADNVARSETTVAPDFRFHQEIAEATGNRYFAEIINYLGTTILPRTRLPSSRIPPDQLTHYLQRVNREHEQIFDAIARRDTDFARAAMRIHLTNSRERLRRAQEVS</sequence>
<evidence type="ECO:0000256" key="1">
    <source>
        <dbReference type="ARBA" id="ARBA00023015"/>
    </source>
</evidence>
<dbReference type="PRINTS" id="PR00035">
    <property type="entry name" value="HTHGNTR"/>
</dbReference>
<name>A0A246WPX4_9BURK</name>
<keyword evidence="9" id="KW-1185">Reference proteome</keyword>
<comment type="caution">
    <text evidence="7">The sequence shown here is derived from an EMBL/GenBank/DDBJ whole genome shotgun (WGS) entry which is preliminary data.</text>
</comment>
<dbReference type="Proteomes" id="UP000536746">
    <property type="component" value="Unassembled WGS sequence"/>
</dbReference>
<reference evidence="6 9" key="2">
    <citation type="journal article" date="2020" name="Front. Plant Sci.">
        <title>Isolation of Rhizosphere Bacteria That Improve Quality and Water Stress Tolerance in Greenhouse Ornamentals.</title>
        <authorList>
            <person name="Nordstedt N.P."/>
            <person name="Jones M.L."/>
        </authorList>
    </citation>
    <scope>NUCLEOTIDE SEQUENCE [LARGE SCALE GENOMIC DNA]</scope>
    <source>
        <strain evidence="6 9">C6C2</strain>
    </source>
</reference>
<dbReference type="CDD" id="cd07377">
    <property type="entry name" value="WHTH_GntR"/>
    <property type="match status" value="1"/>
</dbReference>
<dbReference type="InterPro" id="IPR036390">
    <property type="entry name" value="WH_DNA-bd_sf"/>
</dbReference>
<dbReference type="SUPFAM" id="SSF48008">
    <property type="entry name" value="GntR ligand-binding domain-like"/>
    <property type="match status" value="1"/>
</dbReference>
<evidence type="ECO:0000259" key="5">
    <source>
        <dbReference type="PROSITE" id="PS50949"/>
    </source>
</evidence>
<dbReference type="InterPro" id="IPR000524">
    <property type="entry name" value="Tscrpt_reg_HTH_GntR"/>
</dbReference>
<dbReference type="EMBL" id="JABFMT010000006">
    <property type="protein sequence ID" value="NUU01586.1"/>
    <property type="molecule type" value="Genomic_DNA"/>
</dbReference>
<evidence type="ECO:0000256" key="2">
    <source>
        <dbReference type="ARBA" id="ARBA00023125"/>
    </source>
</evidence>
<accession>A0A246WPX4</accession>
<dbReference type="GO" id="GO:0003700">
    <property type="term" value="F:DNA-binding transcription factor activity"/>
    <property type="evidence" value="ECO:0007669"/>
    <property type="project" value="InterPro"/>
</dbReference>
<dbReference type="SMART" id="SM00345">
    <property type="entry name" value="HTH_GNTR"/>
    <property type="match status" value="1"/>
</dbReference>
<dbReference type="InterPro" id="IPR011711">
    <property type="entry name" value="GntR_C"/>
</dbReference>
<gene>
    <name evidence="7" type="ORF">CEJ42_14420</name>
    <name evidence="6" type="ORF">HNO84_08250</name>
</gene>
<evidence type="ECO:0000313" key="7">
    <source>
        <dbReference type="EMBL" id="OWY28426.1"/>
    </source>
</evidence>
<dbReference type="Proteomes" id="UP000197596">
    <property type="component" value="Unassembled WGS sequence"/>
</dbReference>
<dbReference type="SMART" id="SM00895">
    <property type="entry name" value="FCD"/>
    <property type="match status" value="1"/>
</dbReference>
<feature type="domain" description="HTH gntR-type" evidence="5">
    <location>
        <begin position="24"/>
        <end position="92"/>
    </location>
</feature>
<dbReference type="SUPFAM" id="SSF46785">
    <property type="entry name" value="Winged helix' DNA-binding domain"/>
    <property type="match status" value="1"/>
</dbReference>
<dbReference type="Gene3D" id="1.20.120.530">
    <property type="entry name" value="GntR ligand-binding domain-like"/>
    <property type="match status" value="1"/>
</dbReference>
<evidence type="ECO:0000313" key="9">
    <source>
        <dbReference type="Proteomes" id="UP000536746"/>
    </source>
</evidence>
<protein>
    <submittedName>
        <fullName evidence="6">FadR family transcriptional regulator</fullName>
    </submittedName>
    <submittedName>
        <fullName evidence="7">GntR family transcriptional regulator</fullName>
    </submittedName>
</protein>
<dbReference type="PROSITE" id="PS50949">
    <property type="entry name" value="HTH_GNTR"/>
    <property type="match status" value="1"/>
</dbReference>
<dbReference type="PANTHER" id="PTHR43537:SF5">
    <property type="entry name" value="UXU OPERON TRANSCRIPTIONAL REGULATOR"/>
    <property type="match status" value="1"/>
</dbReference>
<proteinExistence type="predicted"/>